<evidence type="ECO:0000256" key="1">
    <source>
        <dbReference type="SAM" id="MobiDB-lite"/>
    </source>
</evidence>
<feature type="compositionally biased region" description="Low complexity" evidence="1">
    <location>
        <begin position="501"/>
        <end position="517"/>
    </location>
</feature>
<organism evidence="2 3">
    <name type="scientific">Exophiala sideris</name>
    <dbReference type="NCBI Taxonomy" id="1016849"/>
    <lineage>
        <taxon>Eukaryota</taxon>
        <taxon>Fungi</taxon>
        <taxon>Dikarya</taxon>
        <taxon>Ascomycota</taxon>
        <taxon>Pezizomycotina</taxon>
        <taxon>Eurotiomycetes</taxon>
        <taxon>Chaetothyriomycetidae</taxon>
        <taxon>Chaetothyriales</taxon>
        <taxon>Herpotrichiellaceae</taxon>
        <taxon>Exophiala</taxon>
    </lineage>
</organism>
<feature type="region of interest" description="Disordered" evidence="1">
    <location>
        <begin position="114"/>
        <end position="139"/>
    </location>
</feature>
<feature type="region of interest" description="Disordered" evidence="1">
    <location>
        <begin position="1"/>
        <end position="55"/>
    </location>
</feature>
<feature type="region of interest" description="Disordered" evidence="1">
    <location>
        <begin position="192"/>
        <end position="228"/>
    </location>
</feature>
<evidence type="ECO:0008006" key="4">
    <source>
        <dbReference type="Google" id="ProtNLM"/>
    </source>
</evidence>
<feature type="region of interest" description="Disordered" evidence="1">
    <location>
        <begin position="496"/>
        <end position="517"/>
    </location>
</feature>
<dbReference type="OrthoDB" id="4158777at2759"/>
<dbReference type="Gene3D" id="3.30.40.10">
    <property type="entry name" value="Zinc/RING finger domain, C3HC4 (zinc finger)"/>
    <property type="match status" value="1"/>
</dbReference>
<dbReference type="Proteomes" id="UP000053599">
    <property type="component" value="Unassembled WGS sequence"/>
</dbReference>
<feature type="compositionally biased region" description="Polar residues" evidence="1">
    <location>
        <begin position="201"/>
        <end position="211"/>
    </location>
</feature>
<dbReference type="AlphaFoldDB" id="A0A0D1WSL5"/>
<protein>
    <recommendedName>
        <fullName evidence="4">RING-type domain-containing protein</fullName>
    </recommendedName>
</protein>
<proteinExistence type="predicted"/>
<sequence length="517" mass="57849">MASPPLYDDYSPSSSQERSDREITDEHKYKRRRITSEMSPQHPTMPEAPRPANIPLPARFAFQPGYTVSSGDIFPRMPADIPSLWEDQQPFGYQVLGGVYPAEIRGMTTMPPAYPPNIPTPAQPAQDAPHTSNPARDYDRRTPPNLMANPHRFHNDIWRNFPGYSEQQIRDFVSRMPEGSGFFFDPTVPGNPIPPDPSRVAHTSNASTEGISSHRRSAPTMPGVPPKPATRLVLSRATTESVQALGEHKKECPACQLEFEPDNYMAVISCCDTAMHATCLSAWVNSQTYTKSRACMKCRRGIDARRTLNGVVAPVSDQSWDDGVDLNAPESLKADSKIELNVTARPDRAAYRRARDSMFLGGYGSRQPPLGHSGEISEEARQSINRVKQEQLLESDALKRKVRETYEDRNRVLDDDVVANRLFSEAQVAVARGDSIDLEPLSRRCQETRLAKEKAFESFKKSQREMEHTARVHSQRLRTMYEEAYLARVHATEEAALRNMTSSGQTGGRTSSMSTSP</sequence>
<reference evidence="2 3" key="1">
    <citation type="submission" date="2015-01" db="EMBL/GenBank/DDBJ databases">
        <title>The Genome Sequence of Exophiala sideris CBS121828.</title>
        <authorList>
            <consortium name="The Broad Institute Genomics Platform"/>
            <person name="Cuomo C."/>
            <person name="de Hoog S."/>
            <person name="Gorbushina A."/>
            <person name="Stielow B."/>
            <person name="Teixiera M."/>
            <person name="Abouelleil A."/>
            <person name="Chapman S.B."/>
            <person name="Priest M."/>
            <person name="Young S.K."/>
            <person name="Wortman J."/>
            <person name="Nusbaum C."/>
            <person name="Birren B."/>
        </authorList>
    </citation>
    <scope>NUCLEOTIDE SEQUENCE [LARGE SCALE GENOMIC DNA]</scope>
    <source>
        <strain evidence="2 3">CBS 121828</strain>
    </source>
</reference>
<feature type="compositionally biased region" description="Low complexity" evidence="1">
    <location>
        <begin position="1"/>
        <end position="15"/>
    </location>
</feature>
<evidence type="ECO:0000313" key="2">
    <source>
        <dbReference type="EMBL" id="KIV78061.1"/>
    </source>
</evidence>
<evidence type="ECO:0000313" key="3">
    <source>
        <dbReference type="Proteomes" id="UP000053599"/>
    </source>
</evidence>
<dbReference type="EMBL" id="KN846954">
    <property type="protein sequence ID" value="KIV78061.1"/>
    <property type="molecule type" value="Genomic_DNA"/>
</dbReference>
<dbReference type="STRING" id="1016849.A0A0D1WSL5"/>
<name>A0A0D1WSL5_9EURO</name>
<dbReference type="HOGENOM" id="CLU_529961_0_0_1"/>
<accession>A0A0D1WSL5</accession>
<dbReference type="InterPro" id="IPR013083">
    <property type="entry name" value="Znf_RING/FYVE/PHD"/>
</dbReference>
<gene>
    <name evidence="2" type="ORF">PV11_09823</name>
</gene>
<dbReference type="SUPFAM" id="SSF57850">
    <property type="entry name" value="RING/U-box"/>
    <property type="match status" value="1"/>
</dbReference>
<feature type="compositionally biased region" description="Basic and acidic residues" evidence="1">
    <location>
        <begin position="17"/>
        <end position="28"/>
    </location>
</feature>